<sequence>MTILEKILAEKAKEVVELKENYRPGQIKGKRVDVSLYETFMKAEKMNVIAEMKRASPSKGLINDGVDPAIQGRNYAACGAGAISVLTDSPFFQGTIEDMQQVREVVDIPVLNKDFIIYEIQIDRAYDAGANVILLIAAALPEQRLAELYHYASDKGLEILFEVHNEDELAVAKRIGAQIIGVNNRDLKTFEVDLATTERLAEKIDTSNILLISESGMKKAADVERVKNAGARGILVGETMMRSANLQETFANLRIPLGE</sequence>
<protein>
    <submittedName>
        <fullName evidence="1">Indole-3-glycerol phosphate synthase TrpC</fullName>
        <ecNumber evidence="1">4.1.1.48</ecNumber>
    </submittedName>
</protein>
<dbReference type="Proteomes" id="UP001277972">
    <property type="component" value="Unassembled WGS sequence"/>
</dbReference>
<evidence type="ECO:0000313" key="1">
    <source>
        <dbReference type="EMBL" id="MDX8045109.1"/>
    </source>
</evidence>
<proteinExistence type="predicted"/>
<organism evidence="1 2">
    <name type="scientific">Gracilibacillus pellucidus</name>
    <dbReference type="NCBI Taxonomy" id="3095368"/>
    <lineage>
        <taxon>Bacteria</taxon>
        <taxon>Bacillati</taxon>
        <taxon>Bacillota</taxon>
        <taxon>Bacilli</taxon>
        <taxon>Bacillales</taxon>
        <taxon>Bacillaceae</taxon>
        <taxon>Gracilibacillus</taxon>
    </lineage>
</organism>
<accession>A0ACC6M2F1</accession>
<reference evidence="1" key="1">
    <citation type="submission" date="2023-11" db="EMBL/GenBank/DDBJ databases">
        <title>Gracilibacillus pellucida a moderately halophilic bacterium isolated from saline soil in Xinjiang province.</title>
        <authorList>
            <person name="Zhang Z."/>
            <person name="Tan F."/>
            <person name="Wang Y."/>
            <person name="Xia M."/>
        </authorList>
    </citation>
    <scope>NUCLEOTIDE SEQUENCE</scope>
    <source>
        <strain evidence="1">S3-1-1</strain>
    </source>
</reference>
<comment type="caution">
    <text evidence="1">The sequence shown here is derived from an EMBL/GenBank/DDBJ whole genome shotgun (WGS) entry which is preliminary data.</text>
</comment>
<gene>
    <name evidence="1" type="primary">trpC</name>
    <name evidence="1" type="ORF">SH601_03835</name>
</gene>
<dbReference type="EMBL" id="JAWZSR010000002">
    <property type="protein sequence ID" value="MDX8045109.1"/>
    <property type="molecule type" value="Genomic_DNA"/>
</dbReference>
<evidence type="ECO:0000313" key="2">
    <source>
        <dbReference type="Proteomes" id="UP001277972"/>
    </source>
</evidence>
<name>A0ACC6M2F1_9BACI</name>
<keyword evidence="2" id="KW-1185">Reference proteome</keyword>
<dbReference type="EC" id="4.1.1.48" evidence="1"/>
<keyword evidence="1" id="KW-0456">Lyase</keyword>